<gene>
    <name evidence="3" type="ORF">C5F44_10990</name>
</gene>
<dbReference type="AlphaFoldDB" id="A0A2T4J8C9"/>
<dbReference type="InterPro" id="IPR008040">
    <property type="entry name" value="Hydant_A_N"/>
</dbReference>
<evidence type="ECO:0000259" key="1">
    <source>
        <dbReference type="Pfam" id="PF01968"/>
    </source>
</evidence>
<evidence type="ECO:0000259" key="2">
    <source>
        <dbReference type="Pfam" id="PF05378"/>
    </source>
</evidence>
<proteinExistence type="predicted"/>
<dbReference type="Proteomes" id="UP000241362">
    <property type="component" value="Unassembled WGS sequence"/>
</dbReference>
<dbReference type="PANTHER" id="PTHR11365:SF2">
    <property type="entry name" value="5-OXOPROLINASE"/>
    <property type="match status" value="1"/>
</dbReference>
<dbReference type="InterPro" id="IPR043129">
    <property type="entry name" value="ATPase_NBD"/>
</dbReference>
<dbReference type="SUPFAM" id="SSF53067">
    <property type="entry name" value="Actin-like ATPase domain"/>
    <property type="match status" value="1"/>
</dbReference>
<dbReference type="GO" id="GO:0006749">
    <property type="term" value="P:glutathione metabolic process"/>
    <property type="evidence" value="ECO:0007669"/>
    <property type="project" value="TreeGrafter"/>
</dbReference>
<dbReference type="Pfam" id="PF05378">
    <property type="entry name" value="Hydant_A_N"/>
    <property type="match status" value="1"/>
</dbReference>
<dbReference type="GO" id="GO:0017168">
    <property type="term" value="F:5-oxoprolinase (ATP-hydrolyzing) activity"/>
    <property type="evidence" value="ECO:0007669"/>
    <property type="project" value="TreeGrafter"/>
</dbReference>
<feature type="domain" description="Hydantoinase A/oxoprolinase" evidence="1">
    <location>
        <begin position="189"/>
        <end position="575"/>
    </location>
</feature>
<dbReference type="PANTHER" id="PTHR11365">
    <property type="entry name" value="5-OXOPROLINASE RELATED"/>
    <property type="match status" value="1"/>
</dbReference>
<sequence length="686" mass="70857">MAYFLGVDTGGTYTDAVILDEAANRILGKAKALTTRHDLAVGIGGAVDAALAASGIAAADVALVSLSTTLATNALVEGQGGRVALVAIGFDDDDLARAGLAEALKGDPVIRITGGHSHAGLEARPLDLAALTAAVAELGASVMGYAVAGRFATRNPAHEVAVRTAIRQATGRPVTCSHELSAQLNGPKRALTAVLNARLIGMIDRLVAACERHLALVGIAAPLMVVRGDGALISAAMVRERPIETILSGPAASIVGARWLTGAKDALVSDIGGTTTDVALLKDGLPEIDPQGARVGGFRTMVEAVAMRTTGLGGDSEVHLLTEGLTGGLRLGPRRLIPVSLLAVDHGPMVHTALDRWLSTETAGEFDGRFVLPMAGAQAGGLTAREETVLARITTAMPLGQALTSRLEAAALERLVARGLVMISGVTPSDASHVLGRLQAWDGLAAEKAVRLLARRRTGAGERFADGPEPLARRIVDQVTQQTADCLLEAAFAEDPGFAGEDPVTLARHRLTTAGLHRHRGVVELTARLAVPVIGLGASAPSYYGAVGERLGCDMILPEHAGVANAIGAVAGQVSQRVSGLVTSPAQGRFVAHLPEGPRAWGDRDAALDAMETALRAEAEARARLAGAMDLRIEASRDLREVDIEGQRMFVEATVTVTASGRPRVAREAADPAAALFPLDAPTRPA</sequence>
<dbReference type="InterPro" id="IPR002821">
    <property type="entry name" value="Hydantoinase_A"/>
</dbReference>
<dbReference type="InterPro" id="IPR045079">
    <property type="entry name" value="Oxoprolinase-like"/>
</dbReference>
<dbReference type="EMBL" id="PZKE01000009">
    <property type="protein sequence ID" value="PTE14149.1"/>
    <property type="molecule type" value="Genomic_DNA"/>
</dbReference>
<evidence type="ECO:0000313" key="3">
    <source>
        <dbReference type="EMBL" id="PTE14149.1"/>
    </source>
</evidence>
<reference evidence="3 4" key="1">
    <citation type="submission" date="2018-03" db="EMBL/GenBank/DDBJ databases">
        <title>Rhodobacter blasticus.</title>
        <authorList>
            <person name="Meyer T.E."/>
            <person name="Miller S."/>
            <person name="Lodha T."/>
            <person name="Gandham S."/>
            <person name="Chintalapati S."/>
            <person name="Chintalapati V.R."/>
        </authorList>
    </citation>
    <scope>NUCLEOTIDE SEQUENCE [LARGE SCALE GENOMIC DNA]</scope>
    <source>
        <strain evidence="3 4">DSM 2131</strain>
    </source>
</reference>
<accession>A0A2T4J8C9</accession>
<dbReference type="RefSeq" id="WP_107673576.1">
    <property type="nucleotide sequence ID" value="NZ_PZKE01000009.1"/>
</dbReference>
<protein>
    <submittedName>
        <fullName evidence="3">Hydantoinase</fullName>
    </submittedName>
</protein>
<keyword evidence="4" id="KW-1185">Reference proteome</keyword>
<dbReference type="Pfam" id="PF01968">
    <property type="entry name" value="Hydantoinase_A"/>
    <property type="match status" value="1"/>
</dbReference>
<comment type="caution">
    <text evidence="3">The sequence shown here is derived from an EMBL/GenBank/DDBJ whole genome shotgun (WGS) entry which is preliminary data.</text>
</comment>
<name>A0A2T4J8C9_FUSBL</name>
<organism evidence="3 4">
    <name type="scientific">Fuscovulum blasticum DSM 2131</name>
    <dbReference type="NCBI Taxonomy" id="1188250"/>
    <lineage>
        <taxon>Bacteria</taxon>
        <taxon>Pseudomonadati</taxon>
        <taxon>Pseudomonadota</taxon>
        <taxon>Alphaproteobacteria</taxon>
        <taxon>Rhodobacterales</taxon>
        <taxon>Paracoccaceae</taxon>
        <taxon>Pseudogemmobacter</taxon>
    </lineage>
</organism>
<feature type="domain" description="Hydantoinase/oxoprolinase N-terminal" evidence="2">
    <location>
        <begin position="5"/>
        <end position="168"/>
    </location>
</feature>
<evidence type="ECO:0000313" key="4">
    <source>
        <dbReference type="Proteomes" id="UP000241362"/>
    </source>
</evidence>
<dbReference type="GO" id="GO:0005829">
    <property type="term" value="C:cytosol"/>
    <property type="evidence" value="ECO:0007669"/>
    <property type="project" value="TreeGrafter"/>
</dbReference>